<dbReference type="InterPro" id="IPR032466">
    <property type="entry name" value="Metal_Hydrolase"/>
</dbReference>
<evidence type="ECO:0000259" key="2">
    <source>
        <dbReference type="Pfam" id="PF01979"/>
    </source>
</evidence>
<keyword evidence="4" id="KW-1185">Reference proteome</keyword>
<dbReference type="SUPFAM" id="SSF51556">
    <property type="entry name" value="Metallo-dependent hydrolases"/>
    <property type="match status" value="1"/>
</dbReference>
<dbReference type="AlphaFoldDB" id="A0A386HUA0"/>
<gene>
    <name evidence="3" type="ORF">D6B99_16575</name>
</gene>
<dbReference type="OrthoDB" id="9807210at2"/>
<dbReference type="GO" id="GO:0016787">
    <property type="term" value="F:hydrolase activity"/>
    <property type="evidence" value="ECO:0007669"/>
    <property type="project" value="UniProtKB-KW"/>
</dbReference>
<dbReference type="InterPro" id="IPR050287">
    <property type="entry name" value="MTA/SAH_deaminase"/>
</dbReference>
<dbReference type="PANTHER" id="PTHR43794">
    <property type="entry name" value="AMINOHYDROLASE SSNA-RELATED"/>
    <property type="match status" value="1"/>
</dbReference>
<evidence type="ECO:0000256" key="1">
    <source>
        <dbReference type="ARBA" id="ARBA00022801"/>
    </source>
</evidence>
<reference evidence="3 4" key="1">
    <citation type="submission" date="2018-09" db="EMBL/GenBank/DDBJ databases">
        <title>Arachidicoccus sp. nov., a bacterium isolated from soil.</title>
        <authorList>
            <person name="Weon H.-Y."/>
            <person name="Kwon S.-W."/>
            <person name="Lee S.A."/>
        </authorList>
    </citation>
    <scope>NUCLEOTIDE SEQUENCE [LARGE SCALE GENOMIC DNA]</scope>
    <source>
        <strain evidence="3 4">KIS59-12</strain>
    </source>
</reference>
<dbReference type="Pfam" id="PF01979">
    <property type="entry name" value="Amidohydro_1"/>
    <property type="match status" value="1"/>
</dbReference>
<dbReference type="InterPro" id="IPR006680">
    <property type="entry name" value="Amidohydro-rel"/>
</dbReference>
<dbReference type="KEGG" id="ark:D6B99_16575"/>
<dbReference type="Gene3D" id="3.20.20.140">
    <property type="entry name" value="Metal-dependent hydrolases"/>
    <property type="match status" value="1"/>
</dbReference>
<keyword evidence="1 3" id="KW-0378">Hydrolase</keyword>
<proteinExistence type="predicted"/>
<name>A0A386HUA0_9BACT</name>
<sequence length="386" mass="43681">MNKVRKLKATKIFDGRKFLYDKILCIDETATVVDIIADNNERDLEIFQGILAPGLINCHCHLELSHLKSAIKEKTGLVDFLIEVMQLRAFDKQQILQSIERAEREMYSNGIVAVGDICNTTDTLLQKRKGNILYRNFLETMGFLPNAAESRFEYTLQNVCKVFSAENLTTSIVPHAPYSVSKDLLGLINEHSKGKIITIHNQETEQENKFFQAGESEFQKLYQFLKTDISFYQPSGKNSLPTYLPNLDLPAKILLVHNTATSEDDILFAEKVAKTNGQEIFWVLCPNANLYIENSLPQINLLRKHHCKIALGTDSLASNHQLSILSEVQTIQKYFPEIPQDELLQWATLNGSEALGFSDSLGSFEKGKKPGTVLLDENLKTIKRIE</sequence>
<evidence type="ECO:0000313" key="4">
    <source>
        <dbReference type="Proteomes" id="UP000266118"/>
    </source>
</evidence>
<protein>
    <submittedName>
        <fullName evidence="3">Amidohydrolase</fullName>
    </submittedName>
</protein>
<evidence type="ECO:0000313" key="3">
    <source>
        <dbReference type="EMBL" id="AYD49091.1"/>
    </source>
</evidence>
<dbReference type="Proteomes" id="UP000266118">
    <property type="component" value="Chromosome"/>
</dbReference>
<organism evidence="3 4">
    <name type="scientific">Arachidicoccus soli</name>
    <dbReference type="NCBI Taxonomy" id="2341117"/>
    <lineage>
        <taxon>Bacteria</taxon>
        <taxon>Pseudomonadati</taxon>
        <taxon>Bacteroidota</taxon>
        <taxon>Chitinophagia</taxon>
        <taxon>Chitinophagales</taxon>
        <taxon>Chitinophagaceae</taxon>
        <taxon>Arachidicoccus</taxon>
    </lineage>
</organism>
<accession>A0A386HUA0</accession>
<feature type="domain" description="Amidohydrolase-related" evidence="2">
    <location>
        <begin position="50"/>
        <end position="377"/>
    </location>
</feature>
<dbReference type="EMBL" id="CP032489">
    <property type="protein sequence ID" value="AYD49091.1"/>
    <property type="molecule type" value="Genomic_DNA"/>
</dbReference>
<dbReference type="PANTHER" id="PTHR43794:SF11">
    <property type="entry name" value="AMIDOHYDROLASE-RELATED DOMAIN-CONTAINING PROTEIN"/>
    <property type="match status" value="1"/>
</dbReference>